<dbReference type="AlphaFoldDB" id="A0A8K1FJ93"/>
<dbReference type="OrthoDB" id="49680at2759"/>
<protein>
    <submittedName>
        <fullName evidence="1">Uncharacterized protein</fullName>
    </submittedName>
</protein>
<comment type="caution">
    <text evidence="1">The sequence shown here is derived from an EMBL/GenBank/DDBJ whole genome shotgun (WGS) entry which is preliminary data.</text>
</comment>
<dbReference type="Gene3D" id="3.40.30.10">
    <property type="entry name" value="Glutaredoxin"/>
    <property type="match status" value="1"/>
</dbReference>
<dbReference type="InterPro" id="IPR036249">
    <property type="entry name" value="Thioredoxin-like_sf"/>
</dbReference>
<dbReference type="PROSITE" id="PS51354">
    <property type="entry name" value="GLUTAREDOXIN_2"/>
    <property type="match status" value="1"/>
</dbReference>
<proteinExistence type="predicted"/>
<sequence length="118" mass="13365">MSQECIVLSSSIVSIADQKYQIERTKRILDGNRIPFTEIDCSLEENRATRDRYFEVSGVRGNYPQVFLQSADGTDIKYVGSSAEIEQLNEMSDVPQEIIDANNLQTMRSIFAGVPKRQ</sequence>
<dbReference type="EMBL" id="SPLM01000108">
    <property type="protein sequence ID" value="TMW60523.1"/>
    <property type="molecule type" value="Genomic_DNA"/>
</dbReference>
<keyword evidence="2" id="KW-1185">Reference proteome</keyword>
<gene>
    <name evidence="1" type="ORF">Poli38472_000565</name>
</gene>
<name>A0A8K1FJ93_PYTOL</name>
<evidence type="ECO:0000313" key="2">
    <source>
        <dbReference type="Proteomes" id="UP000794436"/>
    </source>
</evidence>
<reference evidence="1" key="1">
    <citation type="submission" date="2019-03" db="EMBL/GenBank/DDBJ databases">
        <title>Long read genome sequence of the mycoparasitic Pythium oligandrum ATCC 38472 isolated from sugarbeet rhizosphere.</title>
        <authorList>
            <person name="Gaulin E."/>
        </authorList>
    </citation>
    <scope>NUCLEOTIDE SEQUENCE</scope>
    <source>
        <strain evidence="1">ATCC 38472_TT</strain>
    </source>
</reference>
<evidence type="ECO:0000313" key="1">
    <source>
        <dbReference type="EMBL" id="TMW60523.1"/>
    </source>
</evidence>
<accession>A0A8K1FJ93</accession>
<dbReference type="Proteomes" id="UP000794436">
    <property type="component" value="Unassembled WGS sequence"/>
</dbReference>
<organism evidence="1 2">
    <name type="scientific">Pythium oligandrum</name>
    <name type="common">Mycoparasitic fungus</name>
    <dbReference type="NCBI Taxonomy" id="41045"/>
    <lineage>
        <taxon>Eukaryota</taxon>
        <taxon>Sar</taxon>
        <taxon>Stramenopiles</taxon>
        <taxon>Oomycota</taxon>
        <taxon>Peronosporomycetes</taxon>
        <taxon>Pythiales</taxon>
        <taxon>Pythiaceae</taxon>
        <taxon>Pythium</taxon>
    </lineage>
</organism>
<dbReference type="SUPFAM" id="SSF52833">
    <property type="entry name" value="Thioredoxin-like"/>
    <property type="match status" value="1"/>
</dbReference>